<evidence type="ECO:0000256" key="1">
    <source>
        <dbReference type="ARBA" id="ARBA00009477"/>
    </source>
</evidence>
<feature type="domain" description="CusB-like beta-barrel" evidence="7">
    <location>
        <begin position="252"/>
        <end position="328"/>
    </location>
</feature>
<comment type="caution">
    <text evidence="9">The sequence shown here is derived from an EMBL/GenBank/DDBJ whole genome shotgun (WGS) entry which is preliminary data.</text>
</comment>
<dbReference type="GO" id="GO:0030288">
    <property type="term" value="C:outer membrane-bounded periplasmic space"/>
    <property type="evidence" value="ECO:0007669"/>
    <property type="project" value="TreeGrafter"/>
</dbReference>
<keyword evidence="2" id="KW-0813">Transport</keyword>
<dbReference type="Pfam" id="PF25919">
    <property type="entry name" value="BSH_CusB"/>
    <property type="match status" value="1"/>
</dbReference>
<evidence type="ECO:0000259" key="7">
    <source>
        <dbReference type="Pfam" id="PF25954"/>
    </source>
</evidence>
<feature type="domain" description="CusB-like three alpha-helical bundle" evidence="5">
    <location>
        <begin position="167"/>
        <end position="214"/>
    </location>
</feature>
<dbReference type="Gene3D" id="2.40.50.320">
    <property type="entry name" value="Copper binding periplasmic protein CusF"/>
    <property type="match status" value="1"/>
</dbReference>
<dbReference type="GO" id="GO:0015679">
    <property type="term" value="P:plasma membrane copper ion transport"/>
    <property type="evidence" value="ECO:0007669"/>
    <property type="project" value="TreeGrafter"/>
</dbReference>
<feature type="domain" description="CzcB-like C-terminal circularly permuted SH3-like" evidence="8">
    <location>
        <begin position="335"/>
        <end position="394"/>
    </location>
</feature>
<evidence type="ECO:0000256" key="3">
    <source>
        <dbReference type="ARBA" id="ARBA00022729"/>
    </source>
</evidence>
<dbReference type="GO" id="GO:0046914">
    <property type="term" value="F:transition metal ion binding"/>
    <property type="evidence" value="ECO:0007669"/>
    <property type="project" value="TreeGrafter"/>
</dbReference>
<dbReference type="InterPro" id="IPR021647">
    <property type="entry name" value="CusF_Ec"/>
</dbReference>
<dbReference type="PANTHER" id="PTHR30097:SF15">
    <property type="entry name" value="CATION EFFLUX SYSTEM PROTEIN CUSB"/>
    <property type="match status" value="1"/>
</dbReference>
<dbReference type="InterPro" id="IPR006143">
    <property type="entry name" value="RND_pump_MFP"/>
</dbReference>
<dbReference type="GO" id="GO:0022857">
    <property type="term" value="F:transmembrane transporter activity"/>
    <property type="evidence" value="ECO:0007669"/>
    <property type="project" value="InterPro"/>
</dbReference>
<dbReference type="Pfam" id="PF25869">
    <property type="entry name" value="3HB_CusB"/>
    <property type="match status" value="1"/>
</dbReference>
<dbReference type="InterPro" id="IPR042230">
    <property type="entry name" value="CusF_sf"/>
</dbReference>
<comment type="similarity">
    <text evidence="1">Belongs to the membrane fusion protein (MFP) (TC 8.A.1) family.</text>
</comment>
<dbReference type="EMBL" id="JXTP01000058">
    <property type="protein sequence ID" value="KIU26870.1"/>
    <property type="molecule type" value="Genomic_DNA"/>
</dbReference>
<name>A0A0D1M4E6_9SPHN</name>
<dbReference type="GO" id="GO:0060003">
    <property type="term" value="P:copper ion export"/>
    <property type="evidence" value="ECO:0007669"/>
    <property type="project" value="TreeGrafter"/>
</dbReference>
<dbReference type="InterPro" id="IPR058790">
    <property type="entry name" value="BSH_CusB"/>
</dbReference>
<keyword evidence="4" id="KW-0406">Ion transport</keyword>
<evidence type="ECO:0000259" key="6">
    <source>
        <dbReference type="Pfam" id="PF25919"/>
    </source>
</evidence>
<evidence type="ECO:0000256" key="2">
    <source>
        <dbReference type="ARBA" id="ARBA00022448"/>
    </source>
</evidence>
<sequence>MSDTTITRARLVTAVSALVLVAGGVGFGLAKLGTSSAADQTASPAPQKKILYWYDPMIPGERHDGPGLSSMRMKLIPRYADEGAGGSAAPGVAIDPASLQRLGARIVTVERGSLSNSASATGSIEFNDRNVAVVQARSGGFVQRVYARAPGDVVPAGAPLADILVPEWAGAQAEYLAVRRTGDAGLTRAARERLLLLGMPAGSIASAEWRGRPQGVTTISTPVGGVIKTLGVRQGMTVAQGQTLAEVNGLATVWLNAAVPEALAGNLRIGTPVIATLAAFPGESFRGRIAAILPQAEAASRTLTIRVELPNRAGRLRPGMFASVALDQGSRDALLVPSEAVIRTGRRTLVMLAGPGGRFRPAEVRTGAEGGGKTEIVAGLTEGEKVVASGQFLIDSEASLAGLDARPIGVEASPATKPAVKPTASIYETVGSIEAIDRSSVTLSHQPVPAIGWPAMTMTFRVADPALVRGYRKGERVRFGFDQPADGPTLRRMTREAGR</sequence>
<dbReference type="PATRIC" id="fig|1549858.7.peg.878"/>
<dbReference type="AlphaFoldDB" id="A0A0D1M4E6"/>
<dbReference type="PANTHER" id="PTHR30097">
    <property type="entry name" value="CATION EFFLUX SYSTEM PROTEIN CUSB"/>
    <property type="match status" value="1"/>
</dbReference>
<dbReference type="FunFam" id="2.40.420.20:FF:000003">
    <property type="entry name" value="Cation efflux system protein cusB"/>
    <property type="match status" value="1"/>
</dbReference>
<dbReference type="Gene3D" id="2.40.30.170">
    <property type="match status" value="1"/>
</dbReference>
<dbReference type="SUPFAM" id="SSF111369">
    <property type="entry name" value="HlyD-like secretion proteins"/>
    <property type="match status" value="1"/>
</dbReference>
<evidence type="ECO:0000313" key="9">
    <source>
        <dbReference type="EMBL" id="KIU26870.1"/>
    </source>
</evidence>
<proteinExistence type="inferred from homology"/>
<dbReference type="GO" id="GO:0016020">
    <property type="term" value="C:membrane"/>
    <property type="evidence" value="ECO:0007669"/>
    <property type="project" value="InterPro"/>
</dbReference>
<dbReference type="InterPro" id="IPR051909">
    <property type="entry name" value="MFP_Cation_Efflux"/>
</dbReference>
<dbReference type="Gene3D" id="6.10.140.730">
    <property type="match status" value="1"/>
</dbReference>
<dbReference type="Pfam" id="PF25975">
    <property type="entry name" value="CzcB_C"/>
    <property type="match status" value="1"/>
</dbReference>
<keyword evidence="3" id="KW-0732">Signal</keyword>
<dbReference type="Gene3D" id="2.40.50.100">
    <property type="match status" value="1"/>
</dbReference>
<dbReference type="Pfam" id="PF11604">
    <property type="entry name" value="CusF_Ec"/>
    <property type="match status" value="1"/>
</dbReference>
<gene>
    <name evidence="9" type="ORF">SR41_12445</name>
</gene>
<evidence type="ECO:0000313" key="10">
    <source>
        <dbReference type="Proteomes" id="UP000033203"/>
    </source>
</evidence>
<protein>
    <submittedName>
        <fullName evidence="9">RND transporter</fullName>
    </submittedName>
</protein>
<dbReference type="InterPro" id="IPR058649">
    <property type="entry name" value="CzcB_C"/>
</dbReference>
<evidence type="ECO:0000259" key="8">
    <source>
        <dbReference type="Pfam" id="PF25975"/>
    </source>
</evidence>
<dbReference type="InterPro" id="IPR058791">
    <property type="entry name" value="3HB_CusB"/>
</dbReference>
<dbReference type="NCBIfam" id="TIGR01730">
    <property type="entry name" value="RND_mfp"/>
    <property type="match status" value="1"/>
</dbReference>
<reference evidence="9 10" key="1">
    <citation type="submission" date="2015-01" db="EMBL/GenBank/DDBJ databases">
        <title>Genome of Sphingomonas taxi strain 30a.</title>
        <authorList>
            <person name="Eevers N."/>
            <person name="Van Hamme J."/>
            <person name="Bottos E."/>
            <person name="Weyens N."/>
            <person name="Vangronsveld J."/>
        </authorList>
    </citation>
    <scope>NUCLEOTIDE SEQUENCE [LARGE SCALE GENOMIC DNA]</scope>
    <source>
        <strain evidence="9 10">30a</strain>
    </source>
</reference>
<dbReference type="FunFam" id="2.40.30.170:FF:000010">
    <property type="entry name" value="Efflux RND transporter periplasmic adaptor subunit"/>
    <property type="match status" value="1"/>
</dbReference>
<dbReference type="InterPro" id="IPR058792">
    <property type="entry name" value="Beta-barrel_RND_2"/>
</dbReference>
<organism evidence="9 10">
    <name type="scientific">Sphingomonas melonis</name>
    <dbReference type="NCBI Taxonomy" id="152682"/>
    <lineage>
        <taxon>Bacteria</taxon>
        <taxon>Pseudomonadati</taxon>
        <taxon>Pseudomonadota</taxon>
        <taxon>Alphaproteobacteria</taxon>
        <taxon>Sphingomonadales</taxon>
        <taxon>Sphingomonadaceae</taxon>
        <taxon>Sphingomonas</taxon>
    </lineage>
</organism>
<feature type="domain" description="CusB-like barrel-sandwich hybrid" evidence="6">
    <location>
        <begin position="131"/>
        <end position="248"/>
    </location>
</feature>
<evidence type="ECO:0000256" key="4">
    <source>
        <dbReference type="ARBA" id="ARBA00023065"/>
    </source>
</evidence>
<accession>A0A0D1M4E6</accession>
<dbReference type="Pfam" id="PF25954">
    <property type="entry name" value="Beta-barrel_RND_2"/>
    <property type="match status" value="1"/>
</dbReference>
<evidence type="ECO:0000259" key="5">
    <source>
        <dbReference type="Pfam" id="PF25869"/>
    </source>
</evidence>
<dbReference type="Gene3D" id="2.40.420.20">
    <property type="match status" value="1"/>
</dbReference>
<dbReference type="Proteomes" id="UP000033203">
    <property type="component" value="Unassembled WGS sequence"/>
</dbReference>